<evidence type="ECO:0000256" key="2">
    <source>
        <dbReference type="ARBA" id="ARBA00022475"/>
    </source>
</evidence>
<dbReference type="InterPro" id="IPR044788">
    <property type="entry name" value="X8_dom_prot"/>
</dbReference>
<name>A0A0E0A1I7_9ORYZ</name>
<dbReference type="FunFam" id="1.20.58.1040:FF:000001">
    <property type="entry name" value="Glucan endo-1,3-beta-glucosidase 4"/>
    <property type="match status" value="1"/>
</dbReference>
<evidence type="ECO:0000256" key="5">
    <source>
        <dbReference type="ARBA" id="ARBA00023136"/>
    </source>
</evidence>
<evidence type="ECO:0000313" key="10">
    <source>
        <dbReference type="EnsemblPlants" id="OGLUM05G23770.1"/>
    </source>
</evidence>
<comment type="subcellular location">
    <subcellularLocation>
        <location evidence="1">Cell membrane</location>
        <topology evidence="1">Lipid-anchor</topology>
        <topology evidence="1">GPI-anchor</topology>
    </subcellularLocation>
</comment>
<keyword evidence="3" id="KW-0336">GPI-anchor</keyword>
<dbReference type="eggNOG" id="ENOG502S0BH">
    <property type="taxonomic scope" value="Eukaryota"/>
</dbReference>
<accession>A0A0E0A1I7</accession>
<dbReference type="InterPro" id="IPR012946">
    <property type="entry name" value="X8"/>
</dbReference>
<evidence type="ECO:0000256" key="8">
    <source>
        <dbReference type="SAM" id="SignalP"/>
    </source>
</evidence>
<dbReference type="GO" id="GO:0005886">
    <property type="term" value="C:plasma membrane"/>
    <property type="evidence" value="ECO:0007669"/>
    <property type="project" value="UniProtKB-SubCell"/>
</dbReference>
<protein>
    <recommendedName>
        <fullName evidence="9">X8 domain-containing protein</fullName>
    </recommendedName>
</protein>
<proteinExistence type="predicted"/>
<sequence>MAIPLLLLLLLAMSTGSDGAFCVCKPDQSPAAMQKAIDYACWRGADCTQIMQSGACYQPSTIVAHCSYATNSYFQKNSPIGATCDFGGVATLTNTDPSSGTCKYPATASGVGTGMGTGISTGTGTGVGTGGTGTGVGTGTGGAGVGAGTGTGVGTGTGTGAGMGTGAGAGTGITTPGSTTGTQGGALSPPFGGAYGPSAGAMNPDYNEAAPARSQLAATAVLLAAAPFLFHLI</sequence>
<dbReference type="STRING" id="40148.A0A0E0A1I7"/>
<feature type="signal peptide" evidence="8">
    <location>
        <begin position="1"/>
        <end position="19"/>
    </location>
</feature>
<keyword evidence="11" id="KW-1185">Reference proteome</keyword>
<dbReference type="EnsemblPlants" id="OGLUM05G23770.1">
    <property type="protein sequence ID" value="OGLUM05G23770.1"/>
    <property type="gene ID" value="OGLUM05G23770"/>
</dbReference>
<evidence type="ECO:0000256" key="1">
    <source>
        <dbReference type="ARBA" id="ARBA00004609"/>
    </source>
</evidence>
<dbReference type="Proteomes" id="UP000026961">
    <property type="component" value="Chromosome 5"/>
</dbReference>
<dbReference type="AlphaFoldDB" id="A0A0E0A1I7"/>
<dbReference type="Gene3D" id="1.20.58.1040">
    <property type="match status" value="1"/>
</dbReference>
<dbReference type="HOGENOM" id="CLU_031666_1_3_1"/>
<evidence type="ECO:0000256" key="6">
    <source>
        <dbReference type="ARBA" id="ARBA00023157"/>
    </source>
</evidence>
<feature type="chain" id="PRO_5002353247" description="X8 domain-containing protein" evidence="8">
    <location>
        <begin position="20"/>
        <end position="233"/>
    </location>
</feature>
<evidence type="ECO:0000256" key="7">
    <source>
        <dbReference type="ARBA" id="ARBA00023180"/>
    </source>
</evidence>
<keyword evidence="7" id="KW-0325">Glycoprotein</keyword>
<keyword evidence="5" id="KW-0472">Membrane</keyword>
<reference evidence="10" key="1">
    <citation type="submission" date="2015-04" db="UniProtKB">
        <authorList>
            <consortium name="EnsemblPlants"/>
        </authorList>
    </citation>
    <scope>IDENTIFICATION</scope>
</reference>
<dbReference type="PANTHER" id="PTHR31044">
    <property type="entry name" value="BETA-1,3 GLUCANASE"/>
    <property type="match status" value="1"/>
</dbReference>
<evidence type="ECO:0000313" key="11">
    <source>
        <dbReference type="Proteomes" id="UP000026961"/>
    </source>
</evidence>
<dbReference type="SMART" id="SM00768">
    <property type="entry name" value="X8"/>
    <property type="match status" value="1"/>
</dbReference>
<keyword evidence="3" id="KW-0449">Lipoprotein</keyword>
<dbReference type="GO" id="GO:0009506">
    <property type="term" value="C:plasmodesma"/>
    <property type="evidence" value="ECO:0007669"/>
    <property type="project" value="UniProtKB-ARBA"/>
</dbReference>
<dbReference type="PANTHER" id="PTHR31044:SF30">
    <property type="entry name" value="OS05G0512600 PROTEIN"/>
    <property type="match status" value="1"/>
</dbReference>
<evidence type="ECO:0000256" key="3">
    <source>
        <dbReference type="ARBA" id="ARBA00022622"/>
    </source>
</evidence>
<evidence type="ECO:0000256" key="4">
    <source>
        <dbReference type="ARBA" id="ARBA00022729"/>
    </source>
</evidence>
<dbReference type="Gramene" id="OGLUM05G23770.1">
    <property type="protein sequence ID" value="OGLUM05G23770.1"/>
    <property type="gene ID" value="OGLUM05G23770"/>
</dbReference>
<keyword evidence="6" id="KW-1015">Disulfide bond</keyword>
<organism evidence="10">
    <name type="scientific">Oryza glumipatula</name>
    <dbReference type="NCBI Taxonomy" id="40148"/>
    <lineage>
        <taxon>Eukaryota</taxon>
        <taxon>Viridiplantae</taxon>
        <taxon>Streptophyta</taxon>
        <taxon>Embryophyta</taxon>
        <taxon>Tracheophyta</taxon>
        <taxon>Spermatophyta</taxon>
        <taxon>Magnoliopsida</taxon>
        <taxon>Liliopsida</taxon>
        <taxon>Poales</taxon>
        <taxon>Poaceae</taxon>
        <taxon>BOP clade</taxon>
        <taxon>Oryzoideae</taxon>
        <taxon>Oryzeae</taxon>
        <taxon>Oryzinae</taxon>
        <taxon>Oryza</taxon>
    </lineage>
</organism>
<reference evidence="10" key="2">
    <citation type="submission" date="2018-05" db="EMBL/GenBank/DDBJ databases">
        <title>OgluRS3 (Oryza glumaepatula Reference Sequence Version 3).</title>
        <authorList>
            <person name="Zhang J."/>
            <person name="Kudrna D."/>
            <person name="Lee S."/>
            <person name="Talag J."/>
            <person name="Welchert J."/>
            <person name="Wing R.A."/>
        </authorList>
    </citation>
    <scope>NUCLEOTIDE SEQUENCE [LARGE SCALE GENOMIC DNA]</scope>
</reference>
<dbReference type="Pfam" id="PF07983">
    <property type="entry name" value="X8"/>
    <property type="match status" value="1"/>
</dbReference>
<dbReference type="GO" id="GO:0098552">
    <property type="term" value="C:side of membrane"/>
    <property type="evidence" value="ECO:0007669"/>
    <property type="project" value="UniProtKB-KW"/>
</dbReference>
<feature type="domain" description="X8" evidence="9">
    <location>
        <begin position="20"/>
        <end position="104"/>
    </location>
</feature>
<evidence type="ECO:0000259" key="9">
    <source>
        <dbReference type="SMART" id="SM00768"/>
    </source>
</evidence>
<keyword evidence="4 8" id="KW-0732">Signal</keyword>
<keyword evidence="2" id="KW-1003">Cell membrane</keyword>